<dbReference type="AlphaFoldDB" id="A0A397VBP8"/>
<reference evidence="4 5" key="1">
    <citation type="submission" date="2018-06" db="EMBL/GenBank/DDBJ databases">
        <title>Comparative genomics reveals the genomic features of Rhizophagus irregularis, R. cerebriforme, R. diaphanum and Gigaspora rosea, and their symbiotic lifestyle signature.</title>
        <authorList>
            <person name="Morin E."/>
            <person name="San Clemente H."/>
            <person name="Chen E.C.H."/>
            <person name="De La Providencia I."/>
            <person name="Hainaut M."/>
            <person name="Kuo A."/>
            <person name="Kohler A."/>
            <person name="Murat C."/>
            <person name="Tang N."/>
            <person name="Roy S."/>
            <person name="Loubradou J."/>
            <person name="Henrissat B."/>
            <person name="Grigoriev I.V."/>
            <person name="Corradi N."/>
            <person name="Roux C."/>
            <person name="Martin F.M."/>
        </authorList>
    </citation>
    <scope>NUCLEOTIDE SEQUENCE [LARGE SCALE GENOMIC DNA]</scope>
    <source>
        <strain evidence="4 5">DAOM 194757</strain>
    </source>
</reference>
<dbReference type="InterPro" id="IPR000719">
    <property type="entry name" value="Prot_kinase_dom"/>
</dbReference>
<feature type="domain" description="Protein kinase" evidence="3">
    <location>
        <begin position="1"/>
        <end position="91"/>
    </location>
</feature>
<comment type="caution">
    <text evidence="4">The sequence shown here is derived from an EMBL/GenBank/DDBJ whole genome shotgun (WGS) entry which is preliminary data.</text>
</comment>
<dbReference type="GO" id="GO:0097527">
    <property type="term" value="P:necroptotic signaling pathway"/>
    <property type="evidence" value="ECO:0007669"/>
    <property type="project" value="TreeGrafter"/>
</dbReference>
<dbReference type="PROSITE" id="PS50011">
    <property type="entry name" value="PROTEIN_KINASE_DOM"/>
    <property type="match status" value="1"/>
</dbReference>
<dbReference type="OrthoDB" id="2353542at2759"/>
<dbReference type="InterPro" id="IPR011009">
    <property type="entry name" value="Kinase-like_dom_sf"/>
</dbReference>
<organism evidence="4 5">
    <name type="scientific">Gigaspora rosea</name>
    <dbReference type="NCBI Taxonomy" id="44941"/>
    <lineage>
        <taxon>Eukaryota</taxon>
        <taxon>Fungi</taxon>
        <taxon>Fungi incertae sedis</taxon>
        <taxon>Mucoromycota</taxon>
        <taxon>Glomeromycotina</taxon>
        <taxon>Glomeromycetes</taxon>
        <taxon>Diversisporales</taxon>
        <taxon>Gigasporaceae</taxon>
        <taxon>Gigaspora</taxon>
    </lineage>
</organism>
<dbReference type="Gene3D" id="1.10.510.10">
    <property type="entry name" value="Transferase(Phosphotransferase) domain 1"/>
    <property type="match status" value="1"/>
</dbReference>
<keyword evidence="4" id="KW-0808">Transferase</keyword>
<dbReference type="STRING" id="44941.A0A397VBP8"/>
<evidence type="ECO:0000313" key="4">
    <source>
        <dbReference type="EMBL" id="RIB19914.1"/>
    </source>
</evidence>
<keyword evidence="5" id="KW-1185">Reference proteome</keyword>
<proteinExistence type="predicted"/>
<protein>
    <submittedName>
        <fullName evidence="4">Kinase-like domain-containing protein</fullName>
    </submittedName>
</protein>
<accession>A0A397VBP8</accession>
<dbReference type="GO" id="GO:0004672">
    <property type="term" value="F:protein kinase activity"/>
    <property type="evidence" value="ECO:0007669"/>
    <property type="project" value="InterPro"/>
</dbReference>
<dbReference type="GO" id="GO:0005524">
    <property type="term" value="F:ATP binding"/>
    <property type="evidence" value="ECO:0007669"/>
    <property type="project" value="UniProtKB-KW"/>
</dbReference>
<dbReference type="Proteomes" id="UP000266673">
    <property type="component" value="Unassembled WGS sequence"/>
</dbReference>
<dbReference type="SUPFAM" id="SSF56112">
    <property type="entry name" value="Protein kinase-like (PK-like)"/>
    <property type="match status" value="1"/>
</dbReference>
<gene>
    <name evidence="4" type="ORF">C2G38_2180543</name>
</gene>
<keyword evidence="4" id="KW-0418">Kinase</keyword>
<dbReference type="EMBL" id="QKWP01000445">
    <property type="protein sequence ID" value="RIB19914.1"/>
    <property type="molecule type" value="Genomic_DNA"/>
</dbReference>
<evidence type="ECO:0000256" key="2">
    <source>
        <dbReference type="ARBA" id="ARBA00022840"/>
    </source>
</evidence>
<keyword evidence="2" id="KW-0067">ATP-binding</keyword>
<evidence type="ECO:0000256" key="1">
    <source>
        <dbReference type="ARBA" id="ARBA00022741"/>
    </source>
</evidence>
<keyword evidence="1" id="KW-0547">Nucleotide-binding</keyword>
<dbReference type="PANTHER" id="PTHR44329:SF298">
    <property type="entry name" value="MIXED LINEAGE KINASE DOMAIN-LIKE PROTEIN"/>
    <property type="match status" value="1"/>
</dbReference>
<evidence type="ECO:0000259" key="3">
    <source>
        <dbReference type="PROSITE" id="PS50011"/>
    </source>
</evidence>
<dbReference type="Pfam" id="PF07714">
    <property type="entry name" value="PK_Tyr_Ser-Thr"/>
    <property type="match status" value="1"/>
</dbReference>
<dbReference type="InterPro" id="IPR001245">
    <property type="entry name" value="Ser-Thr/Tyr_kinase_cat_dom"/>
</dbReference>
<evidence type="ECO:0000313" key="5">
    <source>
        <dbReference type="Proteomes" id="UP000266673"/>
    </source>
</evidence>
<dbReference type="InterPro" id="IPR051681">
    <property type="entry name" value="Ser/Thr_Kinases-Pseudokinases"/>
</dbReference>
<name>A0A397VBP8_9GLOM</name>
<dbReference type="PANTHER" id="PTHR44329">
    <property type="entry name" value="SERINE/THREONINE-PROTEIN KINASE TNNI3K-RELATED"/>
    <property type="match status" value="1"/>
</dbReference>
<sequence>MTIFTYKSTLKITPGKVKRNEKSDIYSLGVLLWELTSGTSPFNNLTSVAVILKIINNEKEKVIPGTPTDYSELYKSCWSSDPDKRPTLEKI</sequence>